<feature type="domain" description="AP2/ERF" evidence="6">
    <location>
        <begin position="92"/>
        <end position="171"/>
    </location>
</feature>
<evidence type="ECO:0000313" key="7">
    <source>
        <dbReference type="EMBL" id="CAI2377608.1"/>
    </source>
</evidence>
<dbReference type="PROSITE" id="PS51032">
    <property type="entry name" value="AP2_ERF"/>
    <property type="match status" value="1"/>
</dbReference>
<dbReference type="InterPro" id="IPR016177">
    <property type="entry name" value="DNA-bd_dom_sf"/>
</dbReference>
<dbReference type="InterPro" id="IPR036955">
    <property type="entry name" value="AP2/ERF_dom_sf"/>
</dbReference>
<comment type="subcellular location">
    <subcellularLocation>
        <location evidence="1">Nucleus</location>
    </subcellularLocation>
</comment>
<evidence type="ECO:0000256" key="3">
    <source>
        <dbReference type="ARBA" id="ARBA00023125"/>
    </source>
</evidence>
<keyword evidence="3" id="KW-0238">DNA-binding</keyword>
<keyword evidence="2" id="KW-0805">Transcription regulation</keyword>
<accession>A0AAD1XR16</accession>
<name>A0AAD1XR16_EUPCR</name>
<keyword evidence="5" id="KW-0539">Nucleus</keyword>
<organism evidence="7 8">
    <name type="scientific">Euplotes crassus</name>
    <dbReference type="NCBI Taxonomy" id="5936"/>
    <lineage>
        <taxon>Eukaryota</taxon>
        <taxon>Sar</taxon>
        <taxon>Alveolata</taxon>
        <taxon>Ciliophora</taxon>
        <taxon>Intramacronucleata</taxon>
        <taxon>Spirotrichea</taxon>
        <taxon>Hypotrichia</taxon>
        <taxon>Euplotida</taxon>
        <taxon>Euplotidae</taxon>
        <taxon>Moneuplotes</taxon>
    </lineage>
</organism>
<dbReference type="SUPFAM" id="SSF54171">
    <property type="entry name" value="DNA-binding domain"/>
    <property type="match status" value="1"/>
</dbReference>
<dbReference type="EMBL" id="CAMPGE010019259">
    <property type="protein sequence ID" value="CAI2377608.1"/>
    <property type="molecule type" value="Genomic_DNA"/>
</dbReference>
<keyword evidence="4" id="KW-0804">Transcription</keyword>
<evidence type="ECO:0000256" key="4">
    <source>
        <dbReference type="ARBA" id="ARBA00023163"/>
    </source>
</evidence>
<dbReference type="AlphaFoldDB" id="A0AAD1XR16"/>
<keyword evidence="8" id="KW-1185">Reference proteome</keyword>
<reference evidence="7" key="1">
    <citation type="submission" date="2023-07" db="EMBL/GenBank/DDBJ databases">
        <authorList>
            <consortium name="AG Swart"/>
            <person name="Singh M."/>
            <person name="Singh A."/>
            <person name="Seah K."/>
            <person name="Emmerich C."/>
        </authorList>
    </citation>
    <scope>NUCLEOTIDE SEQUENCE</scope>
    <source>
        <strain evidence="7">DP1</strain>
    </source>
</reference>
<dbReference type="InterPro" id="IPR001471">
    <property type="entry name" value="AP2/ERF_dom"/>
</dbReference>
<evidence type="ECO:0000259" key="6">
    <source>
        <dbReference type="PROSITE" id="PS51032"/>
    </source>
</evidence>
<evidence type="ECO:0000313" key="8">
    <source>
        <dbReference type="Proteomes" id="UP001295684"/>
    </source>
</evidence>
<dbReference type="GO" id="GO:0003700">
    <property type="term" value="F:DNA-binding transcription factor activity"/>
    <property type="evidence" value="ECO:0007669"/>
    <property type="project" value="InterPro"/>
</dbReference>
<dbReference type="Proteomes" id="UP001295684">
    <property type="component" value="Unassembled WGS sequence"/>
</dbReference>
<proteinExistence type="predicted"/>
<dbReference type="Gene3D" id="3.30.730.10">
    <property type="entry name" value="AP2/ERF domain"/>
    <property type="match status" value="1"/>
</dbReference>
<dbReference type="GO" id="GO:0003677">
    <property type="term" value="F:DNA binding"/>
    <property type="evidence" value="ECO:0007669"/>
    <property type="project" value="UniProtKB-KW"/>
</dbReference>
<protein>
    <recommendedName>
        <fullName evidence="6">AP2/ERF domain-containing protein</fullName>
    </recommendedName>
</protein>
<evidence type="ECO:0000256" key="1">
    <source>
        <dbReference type="ARBA" id="ARBA00004123"/>
    </source>
</evidence>
<evidence type="ECO:0000256" key="2">
    <source>
        <dbReference type="ARBA" id="ARBA00023015"/>
    </source>
</evidence>
<sequence length="204" mass="23218">MYYSNILYVIEEPLQIMVPDTSLDDLLGKYCICDLSGSSTKEVSPKKEFIAAQNELKRKNKKLCIEEIDFSDKILLLSSIVDGILNTQNQQVSRFLIKSKRKPITPKGKNSSSRRSKFIGVSKNGSSHQVLISVEGKKTYLGSFENEYEAAVTFDFYSILLHSVEAKTNFSYTAQDVQEMIHSYKVYKNLSNFYPKIVEQLNGQ</sequence>
<dbReference type="GO" id="GO:0005634">
    <property type="term" value="C:nucleus"/>
    <property type="evidence" value="ECO:0007669"/>
    <property type="project" value="UniProtKB-SubCell"/>
</dbReference>
<comment type="caution">
    <text evidence="7">The sequence shown here is derived from an EMBL/GenBank/DDBJ whole genome shotgun (WGS) entry which is preliminary data.</text>
</comment>
<evidence type="ECO:0000256" key="5">
    <source>
        <dbReference type="ARBA" id="ARBA00023242"/>
    </source>
</evidence>
<gene>
    <name evidence="7" type="ORF">ECRASSUSDP1_LOCUS18996</name>
</gene>